<evidence type="ECO:0000256" key="1">
    <source>
        <dbReference type="ARBA" id="ARBA00004571"/>
    </source>
</evidence>
<sequence>MKADFTRRLSPVALAIRGRLSSVQGKFFMLDLLAQTKNVSSRRYLSLPHQLPSFLRQTSSLAVMLALPMLSQSAWATDEDIHAVPEVFVTGTREKRVLDPNLPASSERITAAQLENLNVINTEDALKYMPNMAIRKRFIGDENATISVRGNGTSQTARGLVYADGLLLSNFLGNTHSFPPRWSMVFPEDIAQVDVVYGPFSALYPGNSMGATVAITTKMPTRLEAMFKAQVFSQQFSLFGVDGHFDGNKSTAAIGNKVGDLSFLLGIDHLSNAGQPFVYASQPRSRQAATAAAIPVTGAYQYTDPNGAPATIFGVNAEGAERAVQDQFKFKAAYDITPTLQAGFTFGYWRQQVSNSTQTFLRDANGNPVYSGLVNIGGYQYNLPVSFFAPAASESENQLYGLTLKTRHASGWNYSAIASYFDVSKSISRSASSGLASNLSGVATYGNGSGWKTLDLAADYKPATLAAGSHWPTLGYHYDNYFLENTTYNLGNWRSNDGGSFNNAFAGKTETQALFAQDAWQLSQLWKLTYGLRYEDWRAYDGARATSAAAQRYDNRSLSYWSPKAALSYQATSDLTLRFSTGRAYRFPTVSELFQGSLTGSTLVNNDPNLKPENDLAKELSAEWSQFNGMLRMSLFEDDVKNTLFSQTNTTVFPNITSIQNIDRVRSRGIELSYSGEDVFLRGLDLSASVGYTRSIILENSKNPATVGKNFYRIPQWRSNLVGSYHVNDQATVMLAGRYSGRQYNTLTNTDTNPDTFGGTSSFLVFDTKLTFKPTRNTELGIGIDNLTDKRYYVYYPYPGRTFYLEAKVSL</sequence>
<dbReference type="Gene3D" id="2.170.130.10">
    <property type="entry name" value="TonB-dependent receptor, plug domain"/>
    <property type="match status" value="1"/>
</dbReference>
<dbReference type="PANTHER" id="PTHR30069:SF53">
    <property type="entry name" value="COLICIN I RECEPTOR-RELATED"/>
    <property type="match status" value="1"/>
</dbReference>
<evidence type="ECO:0000256" key="2">
    <source>
        <dbReference type="ARBA" id="ARBA00009810"/>
    </source>
</evidence>
<evidence type="ECO:0000256" key="3">
    <source>
        <dbReference type="ARBA" id="ARBA00022448"/>
    </source>
</evidence>
<dbReference type="CDD" id="cd01347">
    <property type="entry name" value="ligand_gated_channel"/>
    <property type="match status" value="1"/>
</dbReference>
<dbReference type="GO" id="GO:0015344">
    <property type="term" value="F:siderophore uptake transmembrane transporter activity"/>
    <property type="evidence" value="ECO:0007669"/>
    <property type="project" value="TreeGrafter"/>
</dbReference>
<dbReference type="AlphaFoldDB" id="G0ABG4"/>
<evidence type="ECO:0000256" key="9">
    <source>
        <dbReference type="ARBA" id="ARBA00023136"/>
    </source>
</evidence>
<organism evidence="16 17">
    <name type="scientific">Collimonas fungivorans (strain Ter331)</name>
    <dbReference type="NCBI Taxonomy" id="1005048"/>
    <lineage>
        <taxon>Bacteria</taxon>
        <taxon>Pseudomonadati</taxon>
        <taxon>Pseudomonadota</taxon>
        <taxon>Betaproteobacteria</taxon>
        <taxon>Burkholderiales</taxon>
        <taxon>Oxalobacteraceae</taxon>
        <taxon>Collimonas</taxon>
    </lineage>
</organism>
<keyword evidence="6" id="KW-0732">Signal</keyword>
<dbReference type="GO" id="GO:0009279">
    <property type="term" value="C:cell outer membrane"/>
    <property type="evidence" value="ECO:0007669"/>
    <property type="project" value="UniProtKB-SubCell"/>
</dbReference>
<reference evidence="16 17" key="4">
    <citation type="journal article" date="2010" name="Environ. Microbiol.">
        <title>The bacterial genus Collimonas: mycophagy, weathering and other adaptive solutions to life in oligotrophic soil environments.</title>
        <authorList>
            <person name="Leveau J.H."/>
            <person name="Uroz S."/>
            <person name="de Boer W."/>
        </authorList>
    </citation>
    <scope>NUCLEOTIDE SEQUENCE [LARGE SCALE GENOMIC DNA]</scope>
    <source>
        <strain evidence="16 17">Ter331</strain>
    </source>
</reference>
<reference evidence="16 17" key="2">
    <citation type="journal article" date="2006" name="J. Microbiol. Methods">
        <title>Genomic flank-sequencing of plasposon insertion sites for rapid identification of functional genes.</title>
        <authorList>
            <person name="Leveau J.H."/>
            <person name="Gerards S."/>
            <person name="Fritsche K."/>
            <person name="Zondag G."/>
            <person name="van Veen J.A."/>
        </authorList>
    </citation>
    <scope>NUCLEOTIDE SEQUENCE [LARGE SCALE GENOMIC DNA]</scope>
    <source>
        <strain evidence="16 17">Ter331</strain>
    </source>
</reference>
<dbReference type="InterPro" id="IPR037066">
    <property type="entry name" value="Plug_dom_sf"/>
</dbReference>
<evidence type="ECO:0000256" key="4">
    <source>
        <dbReference type="ARBA" id="ARBA00022452"/>
    </source>
</evidence>
<evidence type="ECO:0000313" key="16">
    <source>
        <dbReference type="EMBL" id="AEK61530.1"/>
    </source>
</evidence>
<keyword evidence="4 12" id="KW-1134">Transmembrane beta strand</keyword>
<dbReference type="Pfam" id="PF07715">
    <property type="entry name" value="Plug"/>
    <property type="match status" value="1"/>
</dbReference>
<evidence type="ECO:0000256" key="13">
    <source>
        <dbReference type="RuleBase" id="RU003357"/>
    </source>
</evidence>
<keyword evidence="5 12" id="KW-0812">Transmembrane</keyword>
<reference evidence="16 17" key="3">
    <citation type="journal article" date="2008" name="FEMS Microbiol. Ecol.">
        <title>Identification and characterization of genes underlying chitinolysis in Collimonas fungivorans Ter331.</title>
        <authorList>
            <person name="Fritsche K."/>
            <person name="de Boer W."/>
            <person name="Gerards S."/>
            <person name="van den Berg M."/>
            <person name="van Veen J.A."/>
            <person name="Leveau J.H."/>
        </authorList>
    </citation>
    <scope>NUCLEOTIDE SEQUENCE [LARGE SCALE GENOMIC DNA]</scope>
    <source>
        <strain evidence="16 17">Ter331</strain>
    </source>
</reference>
<protein>
    <submittedName>
        <fullName evidence="16">TonB-dependent receptor</fullName>
    </submittedName>
</protein>
<dbReference type="GO" id="GO:0044718">
    <property type="term" value="P:siderophore transmembrane transport"/>
    <property type="evidence" value="ECO:0007669"/>
    <property type="project" value="TreeGrafter"/>
</dbReference>
<evidence type="ECO:0000259" key="15">
    <source>
        <dbReference type="Pfam" id="PF07715"/>
    </source>
</evidence>
<accession>G0ABG4</accession>
<dbReference type="InterPro" id="IPR036942">
    <property type="entry name" value="Beta-barrel_TonB_sf"/>
</dbReference>
<feature type="domain" description="TonB-dependent receptor-like beta-barrel" evidence="14">
    <location>
        <begin position="350"/>
        <end position="787"/>
    </location>
</feature>
<keyword evidence="10 16" id="KW-0675">Receptor</keyword>
<feature type="domain" description="TonB-dependent receptor plug" evidence="15">
    <location>
        <begin position="102"/>
        <end position="211"/>
    </location>
</feature>
<dbReference type="Pfam" id="PF00593">
    <property type="entry name" value="TonB_dep_Rec_b-barrel"/>
    <property type="match status" value="1"/>
</dbReference>
<evidence type="ECO:0000256" key="12">
    <source>
        <dbReference type="PROSITE-ProRule" id="PRU01360"/>
    </source>
</evidence>
<dbReference type="InterPro" id="IPR000531">
    <property type="entry name" value="Beta-barrel_TonB"/>
</dbReference>
<comment type="subcellular location">
    <subcellularLocation>
        <location evidence="1 12">Cell outer membrane</location>
        <topology evidence="1 12">Multi-pass membrane protein</topology>
    </subcellularLocation>
</comment>
<reference evidence="16 17" key="1">
    <citation type="journal article" date="2004" name="Environ. Microbiol.">
        <title>Phylogeny-function analysis of (meta)genomic libraries: screening for expression of ribosomal RNA genes by large-insert library fluorescent in situ hybridization (LIL-FISH).</title>
        <authorList>
            <person name="Leveau J.H."/>
            <person name="Gerards S."/>
            <person name="de Boer W."/>
            <person name="van Veen J.A."/>
        </authorList>
    </citation>
    <scope>NUCLEOTIDE SEQUENCE [LARGE SCALE GENOMIC DNA]</scope>
    <source>
        <strain evidence="16 17">Ter331</strain>
    </source>
</reference>
<dbReference type="EMBL" id="CP002745">
    <property type="protein sequence ID" value="AEK61530.1"/>
    <property type="molecule type" value="Genomic_DNA"/>
</dbReference>
<dbReference type="SUPFAM" id="SSF56935">
    <property type="entry name" value="Porins"/>
    <property type="match status" value="1"/>
</dbReference>
<comment type="similarity">
    <text evidence="2 12 13">Belongs to the TonB-dependent receptor family.</text>
</comment>
<keyword evidence="7" id="KW-0406">Ion transport</keyword>
<evidence type="ECO:0000256" key="11">
    <source>
        <dbReference type="ARBA" id="ARBA00023237"/>
    </source>
</evidence>
<gene>
    <name evidence="16" type="ordered locus">CFU_1698</name>
</gene>
<dbReference type="eggNOG" id="COG4771">
    <property type="taxonomic scope" value="Bacteria"/>
</dbReference>
<evidence type="ECO:0000256" key="5">
    <source>
        <dbReference type="ARBA" id="ARBA00022692"/>
    </source>
</evidence>
<keyword evidence="11 12" id="KW-0998">Cell outer membrane</keyword>
<dbReference type="PANTHER" id="PTHR30069">
    <property type="entry name" value="TONB-DEPENDENT OUTER MEMBRANE RECEPTOR"/>
    <property type="match status" value="1"/>
</dbReference>
<evidence type="ECO:0000313" key="17">
    <source>
        <dbReference type="Proteomes" id="UP000008392"/>
    </source>
</evidence>
<dbReference type="HOGENOM" id="CLU_008287_18_1_4"/>
<evidence type="ECO:0000256" key="7">
    <source>
        <dbReference type="ARBA" id="ARBA00023065"/>
    </source>
</evidence>
<reference evidence="16 17" key="5">
    <citation type="journal article" date="2011" name="ISME J.">
        <title>Dual transcriptional profiling of a bacterial/fungal confrontation: Collimonas fungivorans versus Aspergillus niger.</title>
        <authorList>
            <person name="Mela F."/>
            <person name="Fritsche K."/>
            <person name="de Boer W."/>
            <person name="van Veen J.A."/>
            <person name="de Graaff L.H."/>
            <person name="van den Berg M."/>
            <person name="Leveau J.H."/>
        </authorList>
    </citation>
    <scope>NUCLEOTIDE SEQUENCE [LARGE SCALE GENOMIC DNA]</scope>
    <source>
        <strain evidence="16 17">Ter331</strain>
    </source>
</reference>
<dbReference type="InterPro" id="IPR012910">
    <property type="entry name" value="Plug_dom"/>
</dbReference>
<dbReference type="KEGG" id="cfu:CFU_1698"/>
<evidence type="ECO:0000256" key="8">
    <source>
        <dbReference type="ARBA" id="ARBA00023077"/>
    </source>
</evidence>
<dbReference type="Proteomes" id="UP000008392">
    <property type="component" value="Chromosome"/>
</dbReference>
<dbReference type="PROSITE" id="PS52016">
    <property type="entry name" value="TONB_DEPENDENT_REC_3"/>
    <property type="match status" value="1"/>
</dbReference>
<dbReference type="STRING" id="1005048.CFU_1698"/>
<evidence type="ECO:0000256" key="10">
    <source>
        <dbReference type="ARBA" id="ARBA00023170"/>
    </source>
</evidence>
<name>G0ABG4_COLFT</name>
<keyword evidence="17" id="KW-1185">Reference proteome</keyword>
<dbReference type="InterPro" id="IPR039426">
    <property type="entry name" value="TonB-dep_rcpt-like"/>
</dbReference>
<dbReference type="Gene3D" id="2.40.170.20">
    <property type="entry name" value="TonB-dependent receptor, beta-barrel domain"/>
    <property type="match status" value="1"/>
</dbReference>
<keyword evidence="9 12" id="KW-0472">Membrane</keyword>
<keyword evidence="8 13" id="KW-0798">TonB box</keyword>
<evidence type="ECO:0000256" key="6">
    <source>
        <dbReference type="ARBA" id="ARBA00022729"/>
    </source>
</evidence>
<reference evidence="17" key="6">
    <citation type="submission" date="2011-05" db="EMBL/GenBank/DDBJ databases">
        <title>Complete sequence of Collimonas fungivorans Ter331.</title>
        <authorList>
            <person name="Leveau J.H."/>
        </authorList>
    </citation>
    <scope>NUCLEOTIDE SEQUENCE [LARGE SCALE GENOMIC DNA]</scope>
    <source>
        <strain evidence="17">Ter331</strain>
    </source>
</reference>
<evidence type="ECO:0000259" key="14">
    <source>
        <dbReference type="Pfam" id="PF00593"/>
    </source>
</evidence>
<proteinExistence type="inferred from homology"/>
<keyword evidence="3 12" id="KW-0813">Transport</keyword>